<keyword evidence="2" id="KW-0238">DNA-binding</keyword>
<dbReference type="InterPro" id="IPR012318">
    <property type="entry name" value="HTH_CRP"/>
</dbReference>
<dbReference type="PANTHER" id="PTHR24567">
    <property type="entry name" value="CRP FAMILY TRANSCRIPTIONAL REGULATORY PROTEIN"/>
    <property type="match status" value="1"/>
</dbReference>
<dbReference type="SUPFAM" id="SSF46785">
    <property type="entry name" value="Winged helix' DNA-binding domain"/>
    <property type="match status" value="1"/>
</dbReference>
<dbReference type="SMART" id="SM00100">
    <property type="entry name" value="cNMP"/>
    <property type="match status" value="1"/>
</dbReference>
<dbReference type="GO" id="GO:0003677">
    <property type="term" value="F:DNA binding"/>
    <property type="evidence" value="ECO:0007669"/>
    <property type="project" value="UniProtKB-KW"/>
</dbReference>
<dbReference type="Gene3D" id="2.60.120.10">
    <property type="entry name" value="Jelly Rolls"/>
    <property type="match status" value="1"/>
</dbReference>
<dbReference type="Pfam" id="PF00027">
    <property type="entry name" value="cNMP_binding"/>
    <property type="match status" value="1"/>
</dbReference>
<dbReference type="GO" id="GO:0003700">
    <property type="term" value="F:DNA-binding transcription factor activity"/>
    <property type="evidence" value="ECO:0007669"/>
    <property type="project" value="TreeGrafter"/>
</dbReference>
<evidence type="ECO:0000313" key="5">
    <source>
        <dbReference type="EMBL" id="AVM41827.1"/>
    </source>
</evidence>
<sequence length="246" mass="28399">MDKISRALSKTVLFSDLNKDQLVDYSSRMNKRTLWKGEILVNEGDRVDGLYVVSDGTLAIQKYSIDGEYVTLNLLEPGDVLGHEFFYGSRNRYTYSVEAVTNVEVIYLPKDVVIRFVEADDQIKKNFVKSISDSLNEQYTRIDILSQRNLRLKITNYLLHLHVKSEESTDYLYGDIQHRSTEATPYVELPVSKEVTAKLLAMPRPSFSRELVRMEKEGLIRVNGKIVWLLDLQALVMMGEDEYEED</sequence>
<dbReference type="KEGG" id="fsa:C5Q98_00645"/>
<accession>A0A2S0KLD9</accession>
<evidence type="ECO:0000259" key="4">
    <source>
        <dbReference type="PROSITE" id="PS50042"/>
    </source>
</evidence>
<dbReference type="InterPro" id="IPR050397">
    <property type="entry name" value="Env_Response_Regulators"/>
</dbReference>
<dbReference type="RefSeq" id="WP_106011815.1">
    <property type="nucleotide sequence ID" value="NZ_CP027226.1"/>
</dbReference>
<dbReference type="EMBL" id="CP027226">
    <property type="protein sequence ID" value="AVM41827.1"/>
    <property type="molecule type" value="Genomic_DNA"/>
</dbReference>
<dbReference type="InterPro" id="IPR000595">
    <property type="entry name" value="cNMP-bd_dom"/>
</dbReference>
<proteinExistence type="predicted"/>
<dbReference type="PROSITE" id="PS50042">
    <property type="entry name" value="CNMP_BINDING_3"/>
    <property type="match status" value="1"/>
</dbReference>
<protein>
    <recommendedName>
        <fullName evidence="4">Cyclic nucleotide-binding domain-containing protein</fullName>
    </recommendedName>
</protein>
<evidence type="ECO:0000256" key="3">
    <source>
        <dbReference type="ARBA" id="ARBA00023163"/>
    </source>
</evidence>
<evidence type="ECO:0000256" key="1">
    <source>
        <dbReference type="ARBA" id="ARBA00023015"/>
    </source>
</evidence>
<dbReference type="GO" id="GO:0005829">
    <property type="term" value="C:cytosol"/>
    <property type="evidence" value="ECO:0007669"/>
    <property type="project" value="TreeGrafter"/>
</dbReference>
<name>A0A2S0KLD9_9FIRM</name>
<evidence type="ECO:0000313" key="6">
    <source>
        <dbReference type="Proteomes" id="UP000237947"/>
    </source>
</evidence>
<evidence type="ECO:0000256" key="2">
    <source>
        <dbReference type="ARBA" id="ARBA00023125"/>
    </source>
</evidence>
<feature type="domain" description="Cyclic nucleotide-binding" evidence="4">
    <location>
        <begin position="13"/>
        <end position="134"/>
    </location>
</feature>
<dbReference type="OrthoDB" id="3176638at2"/>
<dbReference type="PANTHER" id="PTHR24567:SF58">
    <property type="entry name" value="CYCLIC AMP-BINDING REGULATORY PROTEIN"/>
    <property type="match status" value="1"/>
</dbReference>
<dbReference type="SUPFAM" id="SSF51206">
    <property type="entry name" value="cAMP-binding domain-like"/>
    <property type="match status" value="1"/>
</dbReference>
<keyword evidence="6" id="KW-1185">Reference proteome</keyword>
<reference evidence="6" key="1">
    <citation type="submission" date="2018-02" db="EMBL/GenBank/DDBJ databases">
        <authorList>
            <person name="Holder M.E."/>
            <person name="Ajami N.J."/>
            <person name="Petrosino J.F."/>
        </authorList>
    </citation>
    <scope>NUCLEOTIDE SEQUENCE [LARGE SCALE GENOMIC DNA]</scope>
    <source>
        <strain evidence="6">CCUG 47711</strain>
    </source>
</reference>
<dbReference type="InterPro" id="IPR036390">
    <property type="entry name" value="WH_DNA-bd_sf"/>
</dbReference>
<dbReference type="InterPro" id="IPR014710">
    <property type="entry name" value="RmlC-like_jellyroll"/>
</dbReference>
<gene>
    <name evidence="5" type="ORF">C5Q98_00645</name>
</gene>
<organism evidence="5 6">
    <name type="scientific">Fastidiosipila sanguinis</name>
    <dbReference type="NCBI Taxonomy" id="236753"/>
    <lineage>
        <taxon>Bacteria</taxon>
        <taxon>Bacillati</taxon>
        <taxon>Bacillota</taxon>
        <taxon>Clostridia</taxon>
        <taxon>Eubacteriales</taxon>
        <taxon>Oscillospiraceae</taxon>
        <taxon>Fastidiosipila</taxon>
    </lineage>
</organism>
<dbReference type="InterPro" id="IPR018490">
    <property type="entry name" value="cNMP-bd_dom_sf"/>
</dbReference>
<keyword evidence="1" id="KW-0805">Transcription regulation</keyword>
<dbReference type="CDD" id="cd00038">
    <property type="entry name" value="CAP_ED"/>
    <property type="match status" value="1"/>
</dbReference>
<dbReference type="AlphaFoldDB" id="A0A2S0KLD9"/>
<dbReference type="Proteomes" id="UP000237947">
    <property type="component" value="Chromosome"/>
</dbReference>
<dbReference type="Pfam" id="PF13545">
    <property type="entry name" value="HTH_Crp_2"/>
    <property type="match status" value="1"/>
</dbReference>
<keyword evidence="3" id="KW-0804">Transcription</keyword>